<dbReference type="RefSeq" id="WP_072775705.1">
    <property type="nucleotide sequence ID" value="NZ_FQXC01000001.1"/>
</dbReference>
<dbReference type="Gene3D" id="1.20.120.530">
    <property type="entry name" value="GntR ligand-binding domain-like"/>
    <property type="match status" value="1"/>
</dbReference>
<evidence type="ECO:0000313" key="6">
    <source>
        <dbReference type="Proteomes" id="UP000184221"/>
    </source>
</evidence>
<dbReference type="InterPro" id="IPR036390">
    <property type="entry name" value="WH_DNA-bd_sf"/>
</dbReference>
<dbReference type="OrthoDB" id="8638122at2"/>
<evidence type="ECO:0000259" key="4">
    <source>
        <dbReference type="PROSITE" id="PS50949"/>
    </source>
</evidence>
<dbReference type="GO" id="GO:0003700">
    <property type="term" value="F:DNA-binding transcription factor activity"/>
    <property type="evidence" value="ECO:0007669"/>
    <property type="project" value="InterPro"/>
</dbReference>
<protein>
    <submittedName>
        <fullName evidence="5">Transcriptional regulator, GntR family</fullName>
    </submittedName>
</protein>
<evidence type="ECO:0000256" key="2">
    <source>
        <dbReference type="ARBA" id="ARBA00023125"/>
    </source>
</evidence>
<dbReference type="SMART" id="SM00895">
    <property type="entry name" value="FCD"/>
    <property type="match status" value="1"/>
</dbReference>
<dbReference type="STRING" id="996342.SAMN05443551_0233"/>
<evidence type="ECO:0000313" key="5">
    <source>
        <dbReference type="EMBL" id="SHG66920.1"/>
    </source>
</evidence>
<dbReference type="InterPro" id="IPR011711">
    <property type="entry name" value="GntR_C"/>
</dbReference>
<keyword evidence="6" id="KW-1185">Reference proteome</keyword>
<dbReference type="SMART" id="SM00345">
    <property type="entry name" value="HTH_GNTR"/>
    <property type="match status" value="1"/>
</dbReference>
<accession>A0A1M5LPU1</accession>
<evidence type="ECO:0000256" key="3">
    <source>
        <dbReference type="ARBA" id="ARBA00023163"/>
    </source>
</evidence>
<dbReference type="InterPro" id="IPR008920">
    <property type="entry name" value="TF_FadR/GntR_C"/>
</dbReference>
<dbReference type="Pfam" id="PF07729">
    <property type="entry name" value="FCD"/>
    <property type="match status" value="1"/>
</dbReference>
<dbReference type="Pfam" id="PF00392">
    <property type="entry name" value="GntR"/>
    <property type="match status" value="1"/>
</dbReference>
<proteinExistence type="predicted"/>
<dbReference type="CDD" id="cd07377">
    <property type="entry name" value="WHTH_GntR"/>
    <property type="match status" value="1"/>
</dbReference>
<feature type="domain" description="HTH gntR-type" evidence="4">
    <location>
        <begin position="8"/>
        <end position="75"/>
    </location>
</feature>
<organism evidence="5 6">
    <name type="scientific">Marivita hallyeonensis</name>
    <dbReference type="NCBI Taxonomy" id="996342"/>
    <lineage>
        <taxon>Bacteria</taxon>
        <taxon>Pseudomonadati</taxon>
        <taxon>Pseudomonadota</taxon>
        <taxon>Alphaproteobacteria</taxon>
        <taxon>Rhodobacterales</taxon>
        <taxon>Roseobacteraceae</taxon>
        <taxon>Marivita</taxon>
    </lineage>
</organism>
<dbReference type="PROSITE" id="PS50949">
    <property type="entry name" value="HTH_GNTR"/>
    <property type="match status" value="1"/>
</dbReference>
<evidence type="ECO:0000256" key="1">
    <source>
        <dbReference type="ARBA" id="ARBA00023015"/>
    </source>
</evidence>
<dbReference type="PANTHER" id="PTHR43537:SF45">
    <property type="entry name" value="GNTR FAMILY REGULATORY PROTEIN"/>
    <property type="match status" value="1"/>
</dbReference>
<keyword evidence="3" id="KW-0804">Transcription</keyword>
<gene>
    <name evidence="5" type="ORF">SAMN05443551_0233</name>
</gene>
<dbReference type="Proteomes" id="UP000184221">
    <property type="component" value="Unassembled WGS sequence"/>
</dbReference>
<sequence length="218" mass="24658">MDAIEQPKSLTEQTHDILLNAICSGEFEPGERLNQDDIAARLKVSRQPVNSAISVLKANGFVEDTGRRGVVVSQISVDHFLSIYEFRSAVEPFAVRLAHERKPPDAAQQAQAMLKRGWDAVKSRDARTQIEVDFEFHTMIYRWSGNSTILESMRTNWHHIRRSMGVVLRQGVASSTSWEEHEKVIDALMRDDVETAARDMKAHIENAQCKTLTLLSQS</sequence>
<name>A0A1M5LPU1_9RHOB</name>
<dbReference type="InterPro" id="IPR000524">
    <property type="entry name" value="Tscrpt_reg_HTH_GntR"/>
</dbReference>
<dbReference type="SUPFAM" id="SSF46785">
    <property type="entry name" value="Winged helix' DNA-binding domain"/>
    <property type="match status" value="1"/>
</dbReference>
<keyword evidence="1" id="KW-0805">Transcription regulation</keyword>
<dbReference type="SUPFAM" id="SSF48008">
    <property type="entry name" value="GntR ligand-binding domain-like"/>
    <property type="match status" value="1"/>
</dbReference>
<dbReference type="InterPro" id="IPR036388">
    <property type="entry name" value="WH-like_DNA-bd_sf"/>
</dbReference>
<dbReference type="AlphaFoldDB" id="A0A1M5LPU1"/>
<dbReference type="GO" id="GO:0003677">
    <property type="term" value="F:DNA binding"/>
    <property type="evidence" value="ECO:0007669"/>
    <property type="project" value="UniProtKB-KW"/>
</dbReference>
<dbReference type="PANTHER" id="PTHR43537">
    <property type="entry name" value="TRANSCRIPTIONAL REGULATOR, GNTR FAMILY"/>
    <property type="match status" value="1"/>
</dbReference>
<dbReference type="EMBL" id="FQXC01000001">
    <property type="protein sequence ID" value="SHG66920.1"/>
    <property type="molecule type" value="Genomic_DNA"/>
</dbReference>
<dbReference type="Gene3D" id="1.10.10.10">
    <property type="entry name" value="Winged helix-like DNA-binding domain superfamily/Winged helix DNA-binding domain"/>
    <property type="match status" value="1"/>
</dbReference>
<reference evidence="5 6" key="1">
    <citation type="submission" date="2016-11" db="EMBL/GenBank/DDBJ databases">
        <authorList>
            <person name="Jaros S."/>
            <person name="Januszkiewicz K."/>
            <person name="Wedrychowicz H."/>
        </authorList>
    </citation>
    <scope>NUCLEOTIDE SEQUENCE [LARGE SCALE GENOMIC DNA]</scope>
    <source>
        <strain evidence="5 6">DSM 29431</strain>
    </source>
</reference>
<keyword evidence="2" id="KW-0238">DNA-binding</keyword>